<dbReference type="OrthoDB" id="416705at2759"/>
<evidence type="ECO:0000313" key="3">
    <source>
        <dbReference type="Proteomes" id="UP000007800"/>
    </source>
</evidence>
<gene>
    <name evidence="2" type="ORF">Pmar_PMAR016731</name>
</gene>
<keyword evidence="3" id="KW-1185">Reference proteome</keyword>
<dbReference type="EMBL" id="GG680330">
    <property type="protein sequence ID" value="EER06864.1"/>
    <property type="molecule type" value="Genomic_DNA"/>
</dbReference>
<dbReference type="GeneID" id="9057043"/>
<dbReference type="Proteomes" id="UP000007800">
    <property type="component" value="Unassembled WGS sequence"/>
</dbReference>
<dbReference type="InParanoid" id="C5L8S9"/>
<dbReference type="RefSeq" id="XP_002775048.1">
    <property type="nucleotide sequence ID" value="XM_002775002.1"/>
</dbReference>
<dbReference type="OMA" id="ICFREEV"/>
<accession>C5L8S9</accession>
<evidence type="ECO:0000313" key="2">
    <source>
        <dbReference type="EMBL" id="EER06864.1"/>
    </source>
</evidence>
<organism evidence="3">
    <name type="scientific">Perkinsus marinus (strain ATCC 50983 / TXsc)</name>
    <dbReference type="NCBI Taxonomy" id="423536"/>
    <lineage>
        <taxon>Eukaryota</taxon>
        <taxon>Sar</taxon>
        <taxon>Alveolata</taxon>
        <taxon>Perkinsozoa</taxon>
        <taxon>Perkinsea</taxon>
        <taxon>Perkinsida</taxon>
        <taxon>Perkinsidae</taxon>
        <taxon>Perkinsus</taxon>
    </lineage>
</organism>
<dbReference type="Pfam" id="PF04991">
    <property type="entry name" value="LicD"/>
    <property type="match status" value="2"/>
</dbReference>
<dbReference type="PANTHER" id="PTHR43404:SF1">
    <property type="entry name" value="MNN4P"/>
    <property type="match status" value="1"/>
</dbReference>
<dbReference type="PANTHER" id="PTHR43404">
    <property type="entry name" value="LIPOPOLYSACCHARIDE CHOLINEPHOSPHOTRANSFERASE LICD"/>
    <property type="match status" value="1"/>
</dbReference>
<proteinExistence type="predicted"/>
<evidence type="ECO:0000259" key="1">
    <source>
        <dbReference type="Pfam" id="PF04991"/>
    </source>
</evidence>
<reference evidence="2 3" key="1">
    <citation type="submission" date="2008-07" db="EMBL/GenBank/DDBJ databases">
        <authorList>
            <person name="El-Sayed N."/>
            <person name="Caler E."/>
            <person name="Inman J."/>
            <person name="Amedeo P."/>
            <person name="Hass B."/>
            <person name="Wortman J."/>
        </authorList>
    </citation>
    <scope>NUCLEOTIDE SEQUENCE [LARGE SCALE GENOMIC DNA]</scope>
    <source>
        <strain evidence="3">ATCC 50983 / TXsc</strain>
    </source>
</reference>
<feature type="domain" description="LicD/FKTN/FKRP nucleotidyltransferase" evidence="1">
    <location>
        <begin position="38"/>
        <end position="86"/>
    </location>
</feature>
<sequence>MDYDELMEFNGRGDFLKCLTEVINTTTHALDRLGVDAAIIDGTLIGWQRHDKNHIPWDVDGDLLIMQSHCRKAFSTHATTHHKNMASLLQEYLLDDSRYRVAGIVFGVGSELDPNEWEGCEVSELRVIHYSDSSTCHVDIFQLVQSSDPDHPCEDCPGFNSSKIVTCRHQQHNACGLYENYFPTRWDHMDADGDVKVPNNVSEALKSEYGTSPLSLLNLQKIPGNYEFHSTMLVVGRAAISIEQITTRKPVDKFLSGAELAGLTRVSESAVLDSHNSRIFAVTIEAERFIRVFPEKEVDHAPSENLFLCPMNVTDGVNLTSWPSEEVIINSTLCMDYDELMEFKGRGDFLKCLTEVINVTTHALDRLGVDATIIDGTLLGWQRHDKNHIPWDVDGDLLIMQSHCRKAFSTHATIHHKNMASLLQEYLPDDSRYRVVAVKYGIGSELSPDEWEGCNTSEIRVTHNYHGVSCHADVFQMLQSSDPGSPCGRCPLPVNASPSSTITVCRSSPGDQCGLLDDLLPTRWDHMNGVNVRVPANPEAALKSHFGPTSLRLINMKEIPRNYKYGSYRLVVGQTLHDEIAHKHSPNFDAQHAKPLENSSLTKEDISSKVFAETTAANPVIIISFHKHSVIYFNSVIFLPPSSQPSE</sequence>
<dbReference type="GO" id="GO:0009100">
    <property type="term" value="P:glycoprotein metabolic process"/>
    <property type="evidence" value="ECO:0007669"/>
    <property type="project" value="UniProtKB-ARBA"/>
</dbReference>
<name>C5L8S9_PERM5</name>
<dbReference type="AlphaFoldDB" id="C5L8S9"/>
<feature type="domain" description="LicD/FKTN/FKRP nucleotidyltransferase" evidence="1">
    <location>
        <begin position="369"/>
        <end position="406"/>
    </location>
</feature>
<protein>
    <recommendedName>
        <fullName evidence="1">LicD/FKTN/FKRP nucleotidyltransferase domain-containing protein</fullName>
    </recommendedName>
</protein>
<dbReference type="InterPro" id="IPR052942">
    <property type="entry name" value="LPS_cholinephosphotransferase"/>
</dbReference>
<dbReference type="InterPro" id="IPR007074">
    <property type="entry name" value="LicD/FKTN/FKRP_NTP_transf"/>
</dbReference>